<dbReference type="SMART" id="SM00091">
    <property type="entry name" value="PAS"/>
    <property type="match status" value="1"/>
</dbReference>
<evidence type="ECO:0000259" key="12">
    <source>
        <dbReference type="PROSITE" id="PS50109"/>
    </source>
</evidence>
<dbReference type="InterPro" id="IPR003594">
    <property type="entry name" value="HATPase_dom"/>
</dbReference>
<evidence type="ECO:0000259" key="15">
    <source>
        <dbReference type="PROSITE" id="PS50839"/>
    </source>
</evidence>
<comment type="catalytic activity">
    <reaction evidence="1">
        <text>ATP + protein L-histidine = ADP + protein N-phospho-L-histidine.</text>
        <dbReference type="EC" id="2.7.13.3"/>
    </reaction>
</comment>
<organism evidence="16 17">
    <name type="scientific">Flavobacterium stagni</name>
    <dbReference type="NCBI Taxonomy" id="2506421"/>
    <lineage>
        <taxon>Bacteria</taxon>
        <taxon>Pseudomonadati</taxon>
        <taxon>Bacteroidota</taxon>
        <taxon>Flavobacteriia</taxon>
        <taxon>Flavobacteriales</taxon>
        <taxon>Flavobacteriaceae</taxon>
        <taxon>Flavobacterium</taxon>
    </lineage>
</organism>
<dbReference type="Gene3D" id="3.30.450.350">
    <property type="entry name" value="CHASE domain"/>
    <property type="match status" value="1"/>
</dbReference>
<dbReference type="Pfam" id="PF02518">
    <property type="entry name" value="HATPase_c"/>
    <property type="match status" value="1"/>
</dbReference>
<gene>
    <name evidence="16" type="ORF">EQG61_13450</name>
</gene>
<dbReference type="NCBIfam" id="TIGR00229">
    <property type="entry name" value="sensory_box"/>
    <property type="match status" value="1"/>
</dbReference>
<keyword evidence="5" id="KW-0808">Transferase</keyword>
<dbReference type="InterPro" id="IPR035965">
    <property type="entry name" value="PAS-like_dom_sf"/>
</dbReference>
<accession>A0A4Q1K318</accession>
<keyword evidence="9 11" id="KW-0472">Membrane</keyword>
<feature type="transmembrane region" description="Helical" evidence="11">
    <location>
        <begin position="26"/>
        <end position="47"/>
    </location>
</feature>
<dbReference type="CDD" id="cd00075">
    <property type="entry name" value="HATPase"/>
    <property type="match status" value="1"/>
</dbReference>
<evidence type="ECO:0000259" key="14">
    <source>
        <dbReference type="PROSITE" id="PS50113"/>
    </source>
</evidence>
<dbReference type="InterPro" id="IPR052162">
    <property type="entry name" value="Sensor_kinase/Photoreceptor"/>
</dbReference>
<dbReference type="GO" id="GO:0004673">
    <property type="term" value="F:protein histidine kinase activity"/>
    <property type="evidence" value="ECO:0007669"/>
    <property type="project" value="UniProtKB-EC"/>
</dbReference>
<evidence type="ECO:0000256" key="3">
    <source>
        <dbReference type="ARBA" id="ARBA00012438"/>
    </source>
</evidence>
<evidence type="ECO:0000256" key="9">
    <source>
        <dbReference type="ARBA" id="ARBA00023136"/>
    </source>
</evidence>
<feature type="coiled-coil region" evidence="10">
    <location>
        <begin position="458"/>
        <end position="488"/>
    </location>
</feature>
<evidence type="ECO:0000256" key="2">
    <source>
        <dbReference type="ARBA" id="ARBA00004370"/>
    </source>
</evidence>
<dbReference type="InterPro" id="IPR006189">
    <property type="entry name" value="CHASE_dom"/>
</dbReference>
<dbReference type="OrthoDB" id="5522855at2"/>
<reference evidence="17" key="1">
    <citation type="submission" date="2019-01" db="EMBL/GenBank/DDBJ databases">
        <title>Cytophagaceae bacterium strain CAR-16.</title>
        <authorList>
            <person name="Chen W.-M."/>
        </authorList>
    </citation>
    <scope>NUCLEOTIDE SEQUENCE [LARGE SCALE GENOMIC DNA]</scope>
    <source>
        <strain evidence="17">WWJ-16</strain>
    </source>
</reference>
<dbReference type="PANTHER" id="PTHR43304:SF1">
    <property type="entry name" value="PAC DOMAIN-CONTAINING PROTEIN"/>
    <property type="match status" value="1"/>
</dbReference>
<dbReference type="PROSITE" id="PS50113">
    <property type="entry name" value="PAC"/>
    <property type="match status" value="1"/>
</dbReference>
<dbReference type="EMBL" id="SBKN01000011">
    <property type="protein sequence ID" value="RXR19450.1"/>
    <property type="molecule type" value="Genomic_DNA"/>
</dbReference>
<dbReference type="PROSITE" id="PS50839">
    <property type="entry name" value="CHASE"/>
    <property type="match status" value="1"/>
</dbReference>
<dbReference type="SUPFAM" id="SSF55785">
    <property type="entry name" value="PYP-like sensor domain (PAS domain)"/>
    <property type="match status" value="1"/>
</dbReference>
<dbReference type="PANTHER" id="PTHR43304">
    <property type="entry name" value="PHYTOCHROME-LIKE PROTEIN CPH1"/>
    <property type="match status" value="1"/>
</dbReference>
<dbReference type="Gene3D" id="3.30.565.10">
    <property type="entry name" value="Histidine kinase-like ATPase, C-terminal domain"/>
    <property type="match status" value="1"/>
</dbReference>
<feature type="transmembrane region" description="Helical" evidence="11">
    <location>
        <begin position="262"/>
        <end position="285"/>
    </location>
</feature>
<dbReference type="InterPro" id="IPR036890">
    <property type="entry name" value="HATPase_C_sf"/>
</dbReference>
<dbReference type="GO" id="GO:0007165">
    <property type="term" value="P:signal transduction"/>
    <property type="evidence" value="ECO:0007669"/>
    <property type="project" value="UniProtKB-ARBA"/>
</dbReference>
<dbReference type="PROSITE" id="PS50112">
    <property type="entry name" value="PAS"/>
    <property type="match status" value="1"/>
</dbReference>
<dbReference type="EC" id="2.7.13.3" evidence="3"/>
<keyword evidence="7" id="KW-0418">Kinase</keyword>
<dbReference type="Proteomes" id="UP000289857">
    <property type="component" value="Unassembled WGS sequence"/>
</dbReference>
<dbReference type="InterPro" id="IPR000700">
    <property type="entry name" value="PAS-assoc_C"/>
</dbReference>
<evidence type="ECO:0000313" key="17">
    <source>
        <dbReference type="Proteomes" id="UP000289857"/>
    </source>
</evidence>
<proteinExistence type="predicted"/>
<dbReference type="InterPro" id="IPR004358">
    <property type="entry name" value="Sig_transdc_His_kin-like_C"/>
</dbReference>
<dbReference type="Pfam" id="PF03924">
    <property type="entry name" value="CHASE"/>
    <property type="match status" value="1"/>
</dbReference>
<evidence type="ECO:0000256" key="5">
    <source>
        <dbReference type="ARBA" id="ARBA00022679"/>
    </source>
</evidence>
<dbReference type="Gene3D" id="3.30.450.20">
    <property type="entry name" value="PAS domain"/>
    <property type="match status" value="1"/>
</dbReference>
<feature type="domain" description="Histidine kinase" evidence="12">
    <location>
        <begin position="453"/>
        <end position="661"/>
    </location>
</feature>
<feature type="domain" description="PAS" evidence="13">
    <location>
        <begin position="308"/>
        <end position="379"/>
    </location>
</feature>
<evidence type="ECO:0000256" key="4">
    <source>
        <dbReference type="ARBA" id="ARBA00022553"/>
    </source>
</evidence>
<evidence type="ECO:0000259" key="13">
    <source>
        <dbReference type="PROSITE" id="PS50112"/>
    </source>
</evidence>
<comment type="caution">
    <text evidence="16">The sequence shown here is derived from an EMBL/GenBank/DDBJ whole genome shotgun (WGS) entry which is preliminary data.</text>
</comment>
<feature type="domain" description="CHASE" evidence="15">
    <location>
        <begin position="121"/>
        <end position="206"/>
    </location>
</feature>
<dbReference type="InterPro" id="IPR005467">
    <property type="entry name" value="His_kinase_dom"/>
</dbReference>
<evidence type="ECO:0000256" key="1">
    <source>
        <dbReference type="ARBA" id="ARBA00000085"/>
    </source>
</evidence>
<dbReference type="PROSITE" id="PS50109">
    <property type="entry name" value="HIS_KIN"/>
    <property type="match status" value="1"/>
</dbReference>
<keyword evidence="4" id="KW-0597">Phosphoprotein</keyword>
<dbReference type="PRINTS" id="PR00344">
    <property type="entry name" value="BCTRLSENSOR"/>
</dbReference>
<dbReference type="Pfam" id="PF13426">
    <property type="entry name" value="PAS_9"/>
    <property type="match status" value="1"/>
</dbReference>
<dbReference type="SMART" id="SM01079">
    <property type="entry name" value="CHASE"/>
    <property type="match status" value="1"/>
</dbReference>
<keyword evidence="8 11" id="KW-1133">Transmembrane helix</keyword>
<comment type="subcellular location">
    <subcellularLocation>
        <location evidence="2">Membrane</location>
    </subcellularLocation>
</comment>
<dbReference type="SMART" id="SM00387">
    <property type="entry name" value="HATPase_c"/>
    <property type="match status" value="1"/>
</dbReference>
<dbReference type="InterPro" id="IPR042240">
    <property type="entry name" value="CHASE_sf"/>
</dbReference>
<keyword evidence="6 11" id="KW-0812">Transmembrane</keyword>
<name>A0A4Q1K318_9FLAO</name>
<evidence type="ECO:0000256" key="8">
    <source>
        <dbReference type="ARBA" id="ARBA00022989"/>
    </source>
</evidence>
<dbReference type="CDD" id="cd00130">
    <property type="entry name" value="PAS"/>
    <property type="match status" value="1"/>
</dbReference>
<evidence type="ECO:0000256" key="6">
    <source>
        <dbReference type="ARBA" id="ARBA00022692"/>
    </source>
</evidence>
<sequence>MPFMNSTHNTNFAQRFSAWFAQKPRLAGILAFLFLMPFVYFAISLRYKIIRENEHREMSNILNVVQRNMAQIYKNSYTTTLTLALTINDNGQPEDFEKVGKQLVESNPSIDAVQLVPNGTIKYIYPLKGNEAALNYNILASKNTKQEAFVSLKTKNFYFAGPLELKQGGVGVVGRLPVYKKNKFWGFSAVVIRMNTLLKASGIGSIDDTKYYFQFSKTDPKTGKETFYLKEKADFSNKYYRSVTIPEGNWNLYLISRHSNNAIYQVYTSLILGTLLCLIFGLWVYSMMKKPAEQHILILEQAKILVENEIKFKTLFEQAPVGIAKADVNSNIFLESNAHFSKISEYTEDELKTRSLDRLLSPEDYEAFKQGLQRLLSKEQEEFNTEIQLQTKNGKRIWINLLVAPIWSNEIEAQKYILIIEDIDAKKTTEEDLRNSFDLVNEQNKRLLNFSYIVSHNLRSHSSNIKSISNLMDEAETEEEKLELMEMLRKVSLSLQDTMTNLNEVVNIQSNIGLQREELNLKVFIDSTLHVLNEQILQKDTTLFVDVDSNATVFYNAAYLESILLNLVSNAIKYASHDRVPIVKIEYNAVLKKLSVSDNGIGIDLKKHGHNMFGMYKTFHKNADAKGLGLFITKNQIEAMGGKITVESEPHKGTTFTVYFV</sequence>
<dbReference type="AlphaFoldDB" id="A0A4Q1K318"/>
<keyword evidence="17" id="KW-1185">Reference proteome</keyword>
<dbReference type="InterPro" id="IPR000014">
    <property type="entry name" value="PAS"/>
</dbReference>
<keyword evidence="10" id="KW-0175">Coiled coil</keyword>
<feature type="domain" description="PAC" evidence="14">
    <location>
        <begin position="383"/>
        <end position="435"/>
    </location>
</feature>
<evidence type="ECO:0000256" key="10">
    <source>
        <dbReference type="SAM" id="Coils"/>
    </source>
</evidence>
<evidence type="ECO:0000256" key="7">
    <source>
        <dbReference type="ARBA" id="ARBA00022777"/>
    </source>
</evidence>
<evidence type="ECO:0000256" key="11">
    <source>
        <dbReference type="SAM" id="Phobius"/>
    </source>
</evidence>
<dbReference type="GO" id="GO:0016020">
    <property type="term" value="C:membrane"/>
    <property type="evidence" value="ECO:0007669"/>
    <property type="project" value="UniProtKB-SubCell"/>
</dbReference>
<evidence type="ECO:0000313" key="16">
    <source>
        <dbReference type="EMBL" id="RXR19450.1"/>
    </source>
</evidence>
<dbReference type="SUPFAM" id="SSF55874">
    <property type="entry name" value="ATPase domain of HSP90 chaperone/DNA topoisomerase II/histidine kinase"/>
    <property type="match status" value="1"/>
</dbReference>
<protein>
    <recommendedName>
        <fullName evidence="3">histidine kinase</fullName>
        <ecNumber evidence="3">2.7.13.3</ecNumber>
    </recommendedName>
</protein>